<evidence type="ECO:0000313" key="2">
    <source>
        <dbReference type="Proteomes" id="UP000250235"/>
    </source>
</evidence>
<name>A0A2Z7DET9_9LAMI</name>
<protein>
    <submittedName>
        <fullName evidence="1">Dystroglycan-like</fullName>
    </submittedName>
</protein>
<dbReference type="EMBL" id="KQ986913">
    <property type="protein sequence ID" value="KZV58042.1"/>
    <property type="molecule type" value="Genomic_DNA"/>
</dbReference>
<sequence>MAASFFVNAMQVDFASVLAMEHTGMDRMFKTLEETGLKGFLTASGSVYESAVVDFFANATVIVGTIVSFIANRKLALPKEVFSETFGLPTKGMESFLDISNQTMVEMRGRFSGSDVPSRAPSKKKEMKIEYRLMHDIVAKALCAKAGSFVMVTSEKSDLMVAITAGLKVNWAQLLFQVLTAMVNNPTRQSQGGFAVQLSVLLERLVKADLGESVKIHRQKVLTNKSVNTYIKKNLGVGQAGDTSKVSGATASELYSTAYGPHAIPKEPEKAAFMKHDFNTYKHTFYEKMDKVAANVSSSQISLETSLVRQFTEHQLQIASDIDFVKLQLAELVNHLKEIGDAKKGEGGQSALLKL</sequence>
<dbReference type="Proteomes" id="UP000250235">
    <property type="component" value="Unassembled WGS sequence"/>
</dbReference>
<evidence type="ECO:0000313" key="1">
    <source>
        <dbReference type="EMBL" id="KZV58042.1"/>
    </source>
</evidence>
<accession>A0A2Z7DET9</accession>
<organism evidence="1 2">
    <name type="scientific">Dorcoceras hygrometricum</name>
    <dbReference type="NCBI Taxonomy" id="472368"/>
    <lineage>
        <taxon>Eukaryota</taxon>
        <taxon>Viridiplantae</taxon>
        <taxon>Streptophyta</taxon>
        <taxon>Embryophyta</taxon>
        <taxon>Tracheophyta</taxon>
        <taxon>Spermatophyta</taxon>
        <taxon>Magnoliopsida</taxon>
        <taxon>eudicotyledons</taxon>
        <taxon>Gunneridae</taxon>
        <taxon>Pentapetalae</taxon>
        <taxon>asterids</taxon>
        <taxon>lamiids</taxon>
        <taxon>Lamiales</taxon>
        <taxon>Gesneriaceae</taxon>
        <taxon>Didymocarpoideae</taxon>
        <taxon>Trichosporeae</taxon>
        <taxon>Loxocarpinae</taxon>
        <taxon>Dorcoceras</taxon>
    </lineage>
</organism>
<reference evidence="1 2" key="1">
    <citation type="journal article" date="2015" name="Proc. Natl. Acad. Sci. U.S.A.">
        <title>The resurrection genome of Boea hygrometrica: A blueprint for survival of dehydration.</title>
        <authorList>
            <person name="Xiao L."/>
            <person name="Yang G."/>
            <person name="Zhang L."/>
            <person name="Yang X."/>
            <person name="Zhao S."/>
            <person name="Ji Z."/>
            <person name="Zhou Q."/>
            <person name="Hu M."/>
            <person name="Wang Y."/>
            <person name="Chen M."/>
            <person name="Xu Y."/>
            <person name="Jin H."/>
            <person name="Xiao X."/>
            <person name="Hu G."/>
            <person name="Bao F."/>
            <person name="Hu Y."/>
            <person name="Wan P."/>
            <person name="Li L."/>
            <person name="Deng X."/>
            <person name="Kuang T."/>
            <person name="Xiang C."/>
            <person name="Zhu J.K."/>
            <person name="Oliver M.J."/>
            <person name="He Y."/>
        </authorList>
    </citation>
    <scope>NUCLEOTIDE SEQUENCE [LARGE SCALE GENOMIC DNA]</scope>
    <source>
        <strain evidence="2">cv. XS01</strain>
    </source>
</reference>
<keyword evidence="2" id="KW-1185">Reference proteome</keyword>
<dbReference type="AlphaFoldDB" id="A0A2Z7DET9"/>
<proteinExistence type="predicted"/>
<gene>
    <name evidence="1" type="ORF">F511_42698</name>
</gene>
<dbReference type="OrthoDB" id="1751168at2759"/>